<reference evidence="2 3" key="1">
    <citation type="journal article" date="2024" name="G3 (Bethesda)">
        <title>A hybrid genome assembly of the endangered aye-aye (Daubentonia madagascariensis).</title>
        <authorList>
            <person name="Versoza C.J."/>
            <person name="Pfeifer S.P."/>
        </authorList>
    </citation>
    <scope>NUCLEOTIDE SEQUENCE [LARGE SCALE GENOMIC DNA]</scope>
    <source>
        <strain evidence="2">6821</strain>
    </source>
</reference>
<protein>
    <submittedName>
        <fullName evidence="2">Uncharacterized protein</fullName>
    </submittedName>
</protein>
<feature type="non-terminal residue" evidence="2">
    <location>
        <position position="1"/>
    </location>
</feature>
<dbReference type="Proteomes" id="UP001610411">
    <property type="component" value="Unassembled WGS sequence"/>
</dbReference>
<evidence type="ECO:0000256" key="1">
    <source>
        <dbReference type="SAM" id="MobiDB-lite"/>
    </source>
</evidence>
<feature type="region of interest" description="Disordered" evidence="1">
    <location>
        <begin position="1"/>
        <end position="58"/>
    </location>
</feature>
<proteinExistence type="predicted"/>
<feature type="compositionally biased region" description="Basic and acidic residues" evidence="1">
    <location>
        <begin position="9"/>
        <end position="21"/>
    </location>
</feature>
<sequence>NSPGGCHRWRPELRRTGRDEDQNSMDPGKPELTVSRDRLPSRAGAAQHQVPRKDFPLS</sequence>
<dbReference type="AlphaFoldDB" id="A0ABD2EUD0"/>
<dbReference type="EMBL" id="JBFSEQ010000002">
    <property type="protein sequence ID" value="KAL2789909.1"/>
    <property type="molecule type" value="Genomic_DNA"/>
</dbReference>
<evidence type="ECO:0000313" key="2">
    <source>
        <dbReference type="EMBL" id="KAL2789909.1"/>
    </source>
</evidence>
<feature type="non-terminal residue" evidence="2">
    <location>
        <position position="58"/>
    </location>
</feature>
<accession>A0ABD2EUD0</accession>
<evidence type="ECO:0000313" key="3">
    <source>
        <dbReference type="Proteomes" id="UP001610411"/>
    </source>
</evidence>
<keyword evidence="3" id="KW-1185">Reference proteome</keyword>
<gene>
    <name evidence="2" type="ORF">WCI35_004900</name>
</gene>
<organism evidence="2 3">
    <name type="scientific">Daubentonia madagascariensis</name>
    <name type="common">Aye-aye</name>
    <name type="synonym">Sciurus madagascariensis</name>
    <dbReference type="NCBI Taxonomy" id="31869"/>
    <lineage>
        <taxon>Eukaryota</taxon>
        <taxon>Metazoa</taxon>
        <taxon>Chordata</taxon>
        <taxon>Craniata</taxon>
        <taxon>Vertebrata</taxon>
        <taxon>Euteleostomi</taxon>
        <taxon>Mammalia</taxon>
        <taxon>Eutheria</taxon>
        <taxon>Euarchontoglires</taxon>
        <taxon>Primates</taxon>
        <taxon>Strepsirrhini</taxon>
        <taxon>Chiromyiformes</taxon>
        <taxon>Daubentoniidae</taxon>
        <taxon>Daubentonia</taxon>
    </lineage>
</organism>
<name>A0ABD2EUD0_DAUMA</name>
<comment type="caution">
    <text evidence="2">The sequence shown here is derived from an EMBL/GenBank/DDBJ whole genome shotgun (WGS) entry which is preliminary data.</text>
</comment>